<protein>
    <recommendedName>
        <fullName evidence="3">F-box domain-containing protein</fullName>
    </recommendedName>
</protein>
<dbReference type="AlphaFoldDB" id="A0A6A6WKR1"/>
<name>A0A6A6WKR1_9PEZI</name>
<evidence type="ECO:0000313" key="2">
    <source>
        <dbReference type="Proteomes" id="UP000799437"/>
    </source>
</evidence>
<keyword evidence="2" id="KW-1185">Reference proteome</keyword>
<proteinExistence type="predicted"/>
<accession>A0A6A6WKR1</accession>
<evidence type="ECO:0000313" key="1">
    <source>
        <dbReference type="EMBL" id="KAF2762751.1"/>
    </source>
</evidence>
<dbReference type="PANTHER" id="PTHR42085:SF4">
    <property type="entry name" value="F-BOX DOMAIN-CONTAINING PROTEIN"/>
    <property type="match status" value="1"/>
</dbReference>
<dbReference type="EMBL" id="ML996565">
    <property type="protein sequence ID" value="KAF2762751.1"/>
    <property type="molecule type" value="Genomic_DNA"/>
</dbReference>
<dbReference type="RefSeq" id="XP_033605202.1">
    <property type="nucleotide sequence ID" value="XM_033743020.1"/>
</dbReference>
<gene>
    <name evidence="1" type="ORF">EJ05DRAFT_471701</name>
</gene>
<dbReference type="OrthoDB" id="2951834at2759"/>
<dbReference type="InterPro" id="IPR038883">
    <property type="entry name" value="AN11006-like"/>
</dbReference>
<organism evidence="1 2">
    <name type="scientific">Pseudovirgaria hyperparasitica</name>
    <dbReference type="NCBI Taxonomy" id="470096"/>
    <lineage>
        <taxon>Eukaryota</taxon>
        <taxon>Fungi</taxon>
        <taxon>Dikarya</taxon>
        <taxon>Ascomycota</taxon>
        <taxon>Pezizomycotina</taxon>
        <taxon>Dothideomycetes</taxon>
        <taxon>Dothideomycetes incertae sedis</taxon>
        <taxon>Acrospermales</taxon>
        <taxon>Acrospermaceae</taxon>
        <taxon>Pseudovirgaria</taxon>
    </lineage>
</organism>
<evidence type="ECO:0008006" key="3">
    <source>
        <dbReference type="Google" id="ProtNLM"/>
    </source>
</evidence>
<dbReference type="Proteomes" id="UP000799437">
    <property type="component" value="Unassembled WGS sequence"/>
</dbReference>
<dbReference type="PANTHER" id="PTHR42085">
    <property type="entry name" value="F-BOX DOMAIN-CONTAINING PROTEIN"/>
    <property type="match status" value="1"/>
</dbReference>
<reference evidence="1" key="1">
    <citation type="journal article" date="2020" name="Stud. Mycol.">
        <title>101 Dothideomycetes genomes: a test case for predicting lifestyles and emergence of pathogens.</title>
        <authorList>
            <person name="Haridas S."/>
            <person name="Albert R."/>
            <person name="Binder M."/>
            <person name="Bloem J."/>
            <person name="Labutti K."/>
            <person name="Salamov A."/>
            <person name="Andreopoulos B."/>
            <person name="Baker S."/>
            <person name="Barry K."/>
            <person name="Bills G."/>
            <person name="Bluhm B."/>
            <person name="Cannon C."/>
            <person name="Castanera R."/>
            <person name="Culley D."/>
            <person name="Daum C."/>
            <person name="Ezra D."/>
            <person name="Gonzalez J."/>
            <person name="Henrissat B."/>
            <person name="Kuo A."/>
            <person name="Liang C."/>
            <person name="Lipzen A."/>
            <person name="Lutzoni F."/>
            <person name="Magnuson J."/>
            <person name="Mondo S."/>
            <person name="Nolan M."/>
            <person name="Ohm R."/>
            <person name="Pangilinan J."/>
            <person name="Park H.-J."/>
            <person name="Ramirez L."/>
            <person name="Alfaro M."/>
            <person name="Sun H."/>
            <person name="Tritt A."/>
            <person name="Yoshinaga Y."/>
            <person name="Zwiers L.-H."/>
            <person name="Turgeon B."/>
            <person name="Goodwin S."/>
            <person name="Spatafora J."/>
            <person name="Crous P."/>
            <person name="Grigoriev I."/>
        </authorList>
    </citation>
    <scope>NUCLEOTIDE SEQUENCE</scope>
    <source>
        <strain evidence="1">CBS 121739</strain>
    </source>
</reference>
<dbReference type="GeneID" id="54484074"/>
<sequence length="256" mass="29595">MAATMTQTVTSSGWPLRRPAHPFYSFSTPIASSVKVYHLADQTRSPLFTLPAELRNKIYFYLLTTTHQRLEDDRRERARGWRSSYVLPGLDIHPNILATCKQARDEATDILYTNHVFGAHQSLLTQCPYLLDPSRPIYQKAAADKIGRWWICLRLDIEPRFDEEKVTKAFTGMDELCIEVWEAQYASCDYTVLKLFANVRAVKKAYVTGSVERKFARWLERAMMSPVGRNVPAYWDDSNLLKIGYDTYDEWTHGGR</sequence>